<evidence type="ECO:0000313" key="3">
    <source>
        <dbReference type="EMBL" id="ACO62545.1"/>
    </source>
</evidence>
<dbReference type="PANTHER" id="PTHR13369">
    <property type="match status" value="1"/>
</dbReference>
<dbReference type="GeneID" id="8242951"/>
<feature type="domain" description="Methyltransferase" evidence="2">
    <location>
        <begin position="264"/>
        <end position="380"/>
    </location>
</feature>
<feature type="compositionally biased region" description="Basic and acidic residues" evidence="1">
    <location>
        <begin position="150"/>
        <end position="161"/>
    </location>
</feature>
<dbReference type="AlphaFoldDB" id="C1E3F3"/>
<dbReference type="OrthoDB" id="5872161at2759"/>
<dbReference type="EMBL" id="CP001325">
    <property type="protein sequence ID" value="ACO62545.1"/>
    <property type="molecule type" value="Genomic_DNA"/>
</dbReference>
<dbReference type="InterPro" id="IPR029063">
    <property type="entry name" value="SAM-dependent_MTases_sf"/>
</dbReference>
<dbReference type="Proteomes" id="UP000002009">
    <property type="component" value="Chromosome 4"/>
</dbReference>
<accession>C1E3F3</accession>
<feature type="region of interest" description="Disordered" evidence="1">
    <location>
        <begin position="150"/>
        <end position="176"/>
    </location>
</feature>
<dbReference type="Pfam" id="PF13679">
    <property type="entry name" value="Methyltransf_32"/>
    <property type="match status" value="1"/>
</dbReference>
<evidence type="ECO:0000256" key="1">
    <source>
        <dbReference type="SAM" id="MobiDB-lite"/>
    </source>
</evidence>
<protein>
    <recommendedName>
        <fullName evidence="2">Methyltransferase domain-containing protein</fullName>
    </recommendedName>
</protein>
<dbReference type="PANTHER" id="PTHR13369:SF3">
    <property type="entry name" value="METHYLTRANSFERASE DOMAIN-CONTAINING PROTEIN"/>
    <property type="match status" value="1"/>
</dbReference>
<reference evidence="3 4" key="1">
    <citation type="journal article" date="2009" name="Science">
        <title>Green evolution and dynamic adaptations revealed by genomes of the marine picoeukaryotes Micromonas.</title>
        <authorList>
            <person name="Worden A.Z."/>
            <person name="Lee J.H."/>
            <person name="Mock T."/>
            <person name="Rouze P."/>
            <person name="Simmons M.P."/>
            <person name="Aerts A.L."/>
            <person name="Allen A.E."/>
            <person name="Cuvelier M.L."/>
            <person name="Derelle E."/>
            <person name="Everett M.V."/>
            <person name="Foulon E."/>
            <person name="Grimwood J."/>
            <person name="Gundlach H."/>
            <person name="Henrissat B."/>
            <person name="Napoli C."/>
            <person name="McDonald S.M."/>
            <person name="Parker M.S."/>
            <person name="Rombauts S."/>
            <person name="Salamov A."/>
            <person name="Von Dassow P."/>
            <person name="Badger J.H."/>
            <person name="Coutinho P.M."/>
            <person name="Demir E."/>
            <person name="Dubchak I."/>
            <person name="Gentemann C."/>
            <person name="Eikrem W."/>
            <person name="Gready J.E."/>
            <person name="John U."/>
            <person name="Lanier W."/>
            <person name="Lindquist E.A."/>
            <person name="Lucas S."/>
            <person name="Mayer K.F."/>
            <person name="Moreau H."/>
            <person name="Not F."/>
            <person name="Otillar R."/>
            <person name="Panaud O."/>
            <person name="Pangilinan J."/>
            <person name="Paulsen I."/>
            <person name="Piegu B."/>
            <person name="Poliakov A."/>
            <person name="Robbens S."/>
            <person name="Schmutz J."/>
            <person name="Toulza E."/>
            <person name="Wyss T."/>
            <person name="Zelensky A."/>
            <person name="Zhou K."/>
            <person name="Armbrust E.V."/>
            <person name="Bhattacharya D."/>
            <person name="Goodenough U.W."/>
            <person name="Van de Peer Y."/>
            <person name="Grigoriev I.V."/>
        </authorList>
    </citation>
    <scope>NUCLEOTIDE SEQUENCE [LARGE SCALE GENOMIC DNA]</scope>
    <source>
        <strain evidence="4">RCC299 / NOUM17</strain>
    </source>
</reference>
<gene>
    <name evidence="3" type="ORF">MICPUN_57661</name>
</gene>
<name>C1E3F3_MICCC</name>
<keyword evidence="4" id="KW-1185">Reference proteome</keyword>
<dbReference type="InParanoid" id="C1E3F3"/>
<dbReference type="GO" id="GO:0005737">
    <property type="term" value="C:cytoplasm"/>
    <property type="evidence" value="ECO:0007669"/>
    <property type="project" value="TreeGrafter"/>
</dbReference>
<dbReference type="eggNOG" id="ENOG502SA6C">
    <property type="taxonomic scope" value="Eukaryota"/>
</dbReference>
<evidence type="ECO:0000259" key="2">
    <source>
        <dbReference type="Pfam" id="PF13679"/>
    </source>
</evidence>
<dbReference type="RefSeq" id="XP_002501287.1">
    <property type="nucleotide sequence ID" value="XM_002501241.1"/>
</dbReference>
<proteinExistence type="predicted"/>
<organism evidence="3 4">
    <name type="scientific">Micromonas commoda (strain RCC299 / NOUM17 / CCMP2709)</name>
    <name type="common">Picoplanktonic green alga</name>
    <dbReference type="NCBI Taxonomy" id="296587"/>
    <lineage>
        <taxon>Eukaryota</taxon>
        <taxon>Viridiplantae</taxon>
        <taxon>Chlorophyta</taxon>
        <taxon>Mamiellophyceae</taxon>
        <taxon>Mamiellales</taxon>
        <taxon>Mamiellaceae</taxon>
        <taxon>Micromonas</taxon>
    </lineage>
</organism>
<dbReference type="KEGG" id="mis:MICPUN_57661"/>
<sequence>MDDYISTFPGISYDWLVTVRASFTLNKAVWSSGMIPALGAGGPEFDPRLRPFCLCRFYLLCLLAFAPTAGTHCGSGGGGGRDMRTACAVAPTARHTYVHRPRRVRAAAATSADWNGRRWATTASSVVDMLEMSDAPDEAMRALVPSAWREDDVATGHDRHPGKPTTRPGSAILDPGLIDDAERPAFRMASRSRLTPTDARRFPGDDAFSTIARAVCDADALPRKELFETWHAAIAITDALGPTSLDADAMTTKTTTTSTGPAATKRRRHRRVMDLAGGHGFLAMCLLILNPRLTSAVVVDRRKPDSHERLVSSLAKAFPASRVHARTRYIEASIADATPTRQTTLVSVHACGDLSDLVLKLAAQAKSPVAVVPCCHRGLAPARAFAARLNEAYGVEGTGGSKPGVPICPSAAMDVARLELLRRAGFRVHARTIPREITPKNRVIVGSAAAAAYDKDEDDEDDASPGWRSVADTIPASPWKWHVVGT</sequence>
<dbReference type="Gene3D" id="3.40.50.150">
    <property type="entry name" value="Vaccinia Virus protein VP39"/>
    <property type="match status" value="1"/>
</dbReference>
<evidence type="ECO:0000313" key="4">
    <source>
        <dbReference type="Proteomes" id="UP000002009"/>
    </source>
</evidence>
<dbReference type="InterPro" id="IPR025714">
    <property type="entry name" value="Methyltranfer_dom"/>
</dbReference>